<dbReference type="Proteomes" id="UP000799537">
    <property type="component" value="Unassembled WGS sequence"/>
</dbReference>
<organism evidence="2 3">
    <name type="scientific">Zasmidium cellare ATCC 36951</name>
    <dbReference type="NCBI Taxonomy" id="1080233"/>
    <lineage>
        <taxon>Eukaryota</taxon>
        <taxon>Fungi</taxon>
        <taxon>Dikarya</taxon>
        <taxon>Ascomycota</taxon>
        <taxon>Pezizomycotina</taxon>
        <taxon>Dothideomycetes</taxon>
        <taxon>Dothideomycetidae</taxon>
        <taxon>Mycosphaerellales</taxon>
        <taxon>Mycosphaerellaceae</taxon>
        <taxon>Zasmidium</taxon>
    </lineage>
</organism>
<dbReference type="PANTHER" id="PTHR21705">
    <property type="entry name" value="RAI16 PROTEIN-RELATED"/>
    <property type="match status" value="1"/>
</dbReference>
<keyword evidence="3" id="KW-1185">Reference proteome</keyword>
<dbReference type="InterPro" id="IPR019384">
    <property type="entry name" value="FHIP"/>
</dbReference>
<sequence length="892" mass="98217">MDFWNRLIGSTLQPKKQPARPAAHDPQARLARFKRVYHSIHELSNKPRNVDNEEPLLNSLDAHINRIATLLREETRAPAPHLCIQFAGSNHIYAFIGRAATISSYEPIIRSSIAVFAALVDSEEENFLENGNFAKSLMRLVRKVLESGGVLIDTETETSILELLFTISAKIRLQPEILPVWFQSTAKPELEDVFVKEKKSFVGITQKDDFPLCYLMIDRVHHEGRIGDFARTGLLYIYESTGRSLALEEWVVSSDLPTLMASGLGALYSQLSRELSILHPDATLPAVLAMSDYSTTHPRATAESAFSERHKSHIATFLHYLHFWQDVLDHCKSADVKQTLLDHFQILFLQQLLYPSLLQSSDTDAGSSIAVLTYMTVMLESLEYPDLIHMMLTYLLAIQEDQHLTVPSAPETPVRTDVPPRSPTSVKRRQSLMLLSTPKNPDDAVDPRLFNLVDLILNNVSSRNSQAVFAALKLISAVLTRQKTYAFGTLLKVQRNKGGLASRTIGALEEELEAYSELAVSLHRGYALESAYQGLCEDTRFCIEAQVQLKAASTGANSLEEYAGAPEYLLLDTDPLVRTLLGLLSTFFTNSVDVNLALSQAIISIAQCIELRLEGFLALASAAYQFAEDASGPTRPWQAYLDEEEKAGWSSIQQAARRPIWPEDNAPLLHVALRALTQELEHVRMKVPSLDQLLADRKNMLQAATLDTSESEAPSLMMSSPTPQPAHLDVPPTSSRGHSRNSSRSSIARGRASTNDKATTGGAASAPSSAAASRGASRAASRPPTSQNITNVEQTPQQQSTPSSPPANQSIFKPPPPETPSTTDVLMQTLHFDDHVPGSQKGNEGNKRTASLNHVLTNVVVLQEFILELVAVLQVRAAILGEGEVRTTSHVV</sequence>
<dbReference type="OrthoDB" id="5350595at2759"/>
<feature type="compositionally biased region" description="Low complexity" evidence="1">
    <location>
        <begin position="734"/>
        <end position="786"/>
    </location>
</feature>
<accession>A0A6A6C9N9</accession>
<dbReference type="AlphaFoldDB" id="A0A6A6C9N9"/>
<dbReference type="PANTHER" id="PTHR21705:SF11">
    <property type="entry name" value="FHIP FAMILY PROTEIN CG3558"/>
    <property type="match status" value="1"/>
</dbReference>
<gene>
    <name evidence="2" type="ORF">M409DRAFT_68891</name>
</gene>
<dbReference type="GeneID" id="54571304"/>
<evidence type="ECO:0000313" key="3">
    <source>
        <dbReference type="Proteomes" id="UP000799537"/>
    </source>
</evidence>
<protein>
    <recommendedName>
        <fullName evidence="4">Retinoic acid induced 16-like protein-domain-containing protein</fullName>
    </recommendedName>
</protein>
<name>A0A6A6C9N9_ZASCE</name>
<proteinExistence type="predicted"/>
<dbReference type="RefSeq" id="XP_033663839.1">
    <property type="nucleotide sequence ID" value="XM_033818032.1"/>
</dbReference>
<feature type="region of interest" description="Disordered" evidence="1">
    <location>
        <begin position="707"/>
        <end position="823"/>
    </location>
</feature>
<dbReference type="EMBL" id="ML993611">
    <property type="protein sequence ID" value="KAF2162950.1"/>
    <property type="molecule type" value="Genomic_DNA"/>
</dbReference>
<reference evidence="2" key="1">
    <citation type="journal article" date="2020" name="Stud. Mycol.">
        <title>101 Dothideomycetes genomes: a test case for predicting lifestyles and emergence of pathogens.</title>
        <authorList>
            <person name="Haridas S."/>
            <person name="Albert R."/>
            <person name="Binder M."/>
            <person name="Bloem J."/>
            <person name="Labutti K."/>
            <person name="Salamov A."/>
            <person name="Andreopoulos B."/>
            <person name="Baker S."/>
            <person name="Barry K."/>
            <person name="Bills G."/>
            <person name="Bluhm B."/>
            <person name="Cannon C."/>
            <person name="Castanera R."/>
            <person name="Culley D."/>
            <person name="Daum C."/>
            <person name="Ezra D."/>
            <person name="Gonzalez J."/>
            <person name="Henrissat B."/>
            <person name="Kuo A."/>
            <person name="Liang C."/>
            <person name="Lipzen A."/>
            <person name="Lutzoni F."/>
            <person name="Magnuson J."/>
            <person name="Mondo S."/>
            <person name="Nolan M."/>
            <person name="Ohm R."/>
            <person name="Pangilinan J."/>
            <person name="Park H.-J."/>
            <person name="Ramirez L."/>
            <person name="Alfaro M."/>
            <person name="Sun H."/>
            <person name="Tritt A."/>
            <person name="Yoshinaga Y."/>
            <person name="Zwiers L.-H."/>
            <person name="Turgeon B."/>
            <person name="Goodwin S."/>
            <person name="Spatafora J."/>
            <person name="Crous P."/>
            <person name="Grigoriev I."/>
        </authorList>
    </citation>
    <scope>NUCLEOTIDE SEQUENCE</scope>
    <source>
        <strain evidence="2">ATCC 36951</strain>
    </source>
</reference>
<feature type="compositionally biased region" description="Polar residues" evidence="1">
    <location>
        <begin position="707"/>
        <end position="721"/>
    </location>
</feature>
<evidence type="ECO:0000256" key="1">
    <source>
        <dbReference type="SAM" id="MobiDB-lite"/>
    </source>
</evidence>
<evidence type="ECO:0000313" key="2">
    <source>
        <dbReference type="EMBL" id="KAF2162950.1"/>
    </source>
</evidence>
<evidence type="ECO:0008006" key="4">
    <source>
        <dbReference type="Google" id="ProtNLM"/>
    </source>
</evidence>
<dbReference type="Pfam" id="PF10257">
    <property type="entry name" value="RAI16-like"/>
    <property type="match status" value="1"/>
</dbReference>